<dbReference type="InterPro" id="IPR036279">
    <property type="entry name" value="5-3_exonuclease_C_sf"/>
</dbReference>
<dbReference type="PRINTS" id="PR00853">
    <property type="entry name" value="XPGRADSUPER"/>
</dbReference>
<dbReference type="InterPro" id="IPR006084">
    <property type="entry name" value="XPG/Rad2"/>
</dbReference>
<dbReference type="Gene3D" id="3.40.50.1010">
    <property type="entry name" value="5'-nuclease"/>
    <property type="match status" value="2"/>
</dbReference>
<proteinExistence type="predicted"/>
<feature type="domain" description="XPG-I" evidence="2">
    <location>
        <begin position="118"/>
        <end position="189"/>
    </location>
</feature>
<dbReference type="Pfam" id="PF00867">
    <property type="entry name" value="XPG_I"/>
    <property type="match status" value="1"/>
</dbReference>
<organism evidence="3">
    <name type="scientific">Athelia psychrophila</name>
    <dbReference type="NCBI Taxonomy" id="1759441"/>
    <lineage>
        <taxon>Eukaryota</taxon>
        <taxon>Fungi</taxon>
        <taxon>Dikarya</taxon>
        <taxon>Basidiomycota</taxon>
        <taxon>Agaricomycotina</taxon>
        <taxon>Agaricomycetes</taxon>
        <taxon>Agaricomycetidae</taxon>
        <taxon>Atheliales</taxon>
        <taxon>Atheliaceae</taxon>
        <taxon>Athelia</taxon>
    </lineage>
</organism>
<dbReference type="SMART" id="SM00484">
    <property type="entry name" value="XPGI"/>
    <property type="match status" value="1"/>
</dbReference>
<dbReference type="SUPFAM" id="SSF47807">
    <property type="entry name" value="5' to 3' exonuclease, C-terminal subdomain"/>
    <property type="match status" value="1"/>
</dbReference>
<dbReference type="GO" id="GO:0017108">
    <property type="term" value="F:5'-flap endonuclease activity"/>
    <property type="evidence" value="ECO:0007669"/>
    <property type="project" value="TreeGrafter"/>
</dbReference>
<protein>
    <submittedName>
        <fullName evidence="3">PIN domain-like protein</fullName>
    </submittedName>
</protein>
<dbReference type="InterPro" id="IPR029060">
    <property type="entry name" value="PIN-like_dom_sf"/>
</dbReference>
<evidence type="ECO:0000259" key="2">
    <source>
        <dbReference type="SMART" id="SM00484"/>
    </source>
</evidence>
<accession>A0A166J1M4</accession>
<sequence>MGTTGLWDVVAPAVQVENLRALVLRGGFKVNGGRAFRMGIDTSIWLEGLQRTAGLNISVNTGQNAVLQAFFWRLTHLLSLPVAVLFVFDGPDRPGIKRGKQVKGTPHWMENGAKSFIEAFGFQHITALGEAEAELAVLNSVGMIDVVVTDDSDALVFGAVNIMRNWNDRRDKGNVSLYRAKEIQSKVHSTMTHDGLILYALLAGGDYDNGVENCGKATALAAVKYGLGASLHTASLAPDIQISLAAWRERLREVLASDPDGIAGSRRPAAAANISNTFPSPEVLNAYTAPLCSAQARSQTSEPLLTLPDLLRITRLCEELFEWAIPGTTSKKISEHVWPGAILRMILADIVQSDSSPDLASEHVAPMIPVILRKRDTHGISEFKAVFPITCVSQEVLGVDTIEVWIPSVVFETWVAGHISPKLLRVQTPALSLPSRPSPSYLRQLSVFSGTDSLFSRDQSAATASKDATTPPYHQRHGPNAIIDLTGSTPPPTSTISHPPLVSGAVIDLTGPPSPILVPLELVGAVIDLTAE</sequence>
<name>A0A166J1M4_9AGAM</name>
<dbReference type="PANTHER" id="PTHR11081">
    <property type="entry name" value="FLAP ENDONUCLEASE FAMILY MEMBER"/>
    <property type="match status" value="1"/>
</dbReference>
<dbReference type="SUPFAM" id="SSF88723">
    <property type="entry name" value="PIN domain-like"/>
    <property type="match status" value="1"/>
</dbReference>
<feature type="region of interest" description="Disordered" evidence="1">
    <location>
        <begin position="459"/>
        <end position="499"/>
    </location>
</feature>
<dbReference type="OrthoDB" id="3005703at2759"/>
<evidence type="ECO:0000256" key="1">
    <source>
        <dbReference type="SAM" id="MobiDB-lite"/>
    </source>
</evidence>
<dbReference type="AlphaFoldDB" id="A0A166J1M4"/>
<dbReference type="CDD" id="cd09870">
    <property type="entry name" value="PIN_YEN1"/>
    <property type="match status" value="1"/>
</dbReference>
<dbReference type="EMBL" id="KV417555">
    <property type="protein sequence ID" value="KZP20388.1"/>
    <property type="molecule type" value="Genomic_DNA"/>
</dbReference>
<dbReference type="InterPro" id="IPR006086">
    <property type="entry name" value="XPG-I_dom"/>
</dbReference>
<evidence type="ECO:0000313" key="3">
    <source>
        <dbReference type="EMBL" id="KZP20388.1"/>
    </source>
</evidence>
<reference evidence="3" key="1">
    <citation type="journal article" date="2016" name="Mol. Biol. Evol.">
        <title>Comparative Genomics of Early-Diverging Mushroom-Forming Fungi Provides Insights into the Origins of Lignocellulose Decay Capabilities.</title>
        <authorList>
            <person name="Nagy L.G."/>
            <person name="Riley R."/>
            <person name="Tritt A."/>
            <person name="Adam C."/>
            <person name="Daum C."/>
            <person name="Floudas D."/>
            <person name="Sun H."/>
            <person name="Yadav J.S."/>
            <person name="Pangilinan J."/>
            <person name="Larsson K.H."/>
            <person name="Matsuura K."/>
            <person name="Barry K."/>
            <person name="Labutti K."/>
            <person name="Kuo R."/>
            <person name="Ohm R.A."/>
            <person name="Bhattacharya S.S."/>
            <person name="Shirouzu T."/>
            <person name="Yoshinaga Y."/>
            <person name="Martin F.M."/>
            <person name="Grigoriev I.V."/>
            <person name="Hibbett D.S."/>
        </authorList>
    </citation>
    <scope>NUCLEOTIDE SEQUENCE [LARGE SCALE GENOMIC DNA]</scope>
    <source>
        <strain evidence="3">CBS 109695</strain>
    </source>
</reference>
<gene>
    <name evidence="3" type="ORF">FIBSPDRAFT_954552</name>
</gene>
<dbReference type="PANTHER" id="PTHR11081:SF75">
    <property type="entry name" value="ENDONUCLEASE, PUTATIVE (AFU_ORTHOLOGUE AFUA_3G13260)-RELATED"/>
    <property type="match status" value="1"/>
</dbReference>
<dbReference type="STRING" id="436010.A0A166J1M4"/>
<feature type="compositionally biased region" description="Polar residues" evidence="1">
    <location>
        <begin position="459"/>
        <end position="468"/>
    </location>
</feature>
<dbReference type="GO" id="GO:0006281">
    <property type="term" value="P:DNA repair"/>
    <property type="evidence" value="ECO:0007669"/>
    <property type="project" value="UniProtKB-ARBA"/>
</dbReference>